<sequence>MQDEMMESLKPRPLNASYGSDEADPHTVAHSSLLPPTNLGTDSPLPRPRSPPGHIRPAASERRADSPVRVTVDSAKATYYPLVAASGGAGAWTPPRPERNTTPPPQRRDDPSPWEQRKNTTIVELSRRLAAGSPGKKTSPSRESGTAVEKSSPLRRIENLPGRLTPELAPGANKSASPSQLPPDLALGYAGRAIRSPVRVSVDRAKVSYYPDDELLVDAPLLGVPPSQFVRATPRVAATPLPPNYMPGNGFDRARHLDPDACELPPTLTEEERGIARAVQRAKSKPQVNQHGHELYMLFRGLP</sequence>
<accession>A0A7S1X0W6</accession>
<protein>
    <submittedName>
        <fullName evidence="2">Uncharacterized protein</fullName>
    </submittedName>
</protein>
<name>A0A7S1X0W6_9CHLO</name>
<proteinExistence type="predicted"/>
<gene>
    <name evidence="2" type="ORF">TCHU04912_LOCUS5209</name>
</gene>
<feature type="compositionally biased region" description="Basic and acidic residues" evidence="1">
    <location>
        <begin position="106"/>
        <end position="118"/>
    </location>
</feature>
<feature type="region of interest" description="Disordered" evidence="1">
    <location>
        <begin position="1"/>
        <end position="70"/>
    </location>
</feature>
<dbReference type="AlphaFoldDB" id="A0A7S1X0W6"/>
<organism evidence="2">
    <name type="scientific">Tetraselmis chuii</name>
    <dbReference type="NCBI Taxonomy" id="63592"/>
    <lineage>
        <taxon>Eukaryota</taxon>
        <taxon>Viridiplantae</taxon>
        <taxon>Chlorophyta</taxon>
        <taxon>core chlorophytes</taxon>
        <taxon>Chlorodendrophyceae</taxon>
        <taxon>Chlorodendrales</taxon>
        <taxon>Chlorodendraceae</taxon>
        <taxon>Tetraselmis</taxon>
    </lineage>
</organism>
<evidence type="ECO:0000313" key="2">
    <source>
        <dbReference type="EMBL" id="CAD9202975.1"/>
    </source>
</evidence>
<dbReference type="EMBL" id="HBGG01010330">
    <property type="protein sequence ID" value="CAD9202975.1"/>
    <property type="molecule type" value="Transcribed_RNA"/>
</dbReference>
<feature type="region of interest" description="Disordered" evidence="1">
    <location>
        <begin position="85"/>
        <end position="181"/>
    </location>
</feature>
<evidence type="ECO:0000256" key="1">
    <source>
        <dbReference type="SAM" id="MobiDB-lite"/>
    </source>
</evidence>
<reference evidence="2" key="1">
    <citation type="submission" date="2021-01" db="EMBL/GenBank/DDBJ databases">
        <authorList>
            <person name="Corre E."/>
            <person name="Pelletier E."/>
            <person name="Niang G."/>
            <person name="Scheremetjew M."/>
            <person name="Finn R."/>
            <person name="Kale V."/>
            <person name="Holt S."/>
            <person name="Cochrane G."/>
            <person name="Meng A."/>
            <person name="Brown T."/>
            <person name="Cohen L."/>
        </authorList>
    </citation>
    <scope>NUCLEOTIDE SEQUENCE</scope>
    <source>
        <strain evidence="2">PLY429</strain>
    </source>
</reference>